<feature type="region of interest" description="Disordered" evidence="12">
    <location>
        <begin position="634"/>
        <end position="663"/>
    </location>
</feature>
<dbReference type="SUPFAM" id="SSF49998">
    <property type="entry name" value="Amine oxidase catalytic domain"/>
    <property type="match status" value="1"/>
</dbReference>
<feature type="domain" description="Copper amine oxidase N3-terminal" evidence="15">
    <location>
        <begin position="103"/>
        <end position="193"/>
    </location>
</feature>
<comment type="cofactor">
    <cofactor evidence="1">
        <name>Cu cation</name>
        <dbReference type="ChEBI" id="CHEBI:23378"/>
    </cofactor>
</comment>
<evidence type="ECO:0000256" key="2">
    <source>
        <dbReference type="ARBA" id="ARBA00007983"/>
    </source>
</evidence>
<evidence type="ECO:0000256" key="10">
    <source>
        <dbReference type="PIRSR" id="PIRSR600269-51"/>
    </source>
</evidence>
<evidence type="ECO:0000259" key="15">
    <source>
        <dbReference type="Pfam" id="PF02728"/>
    </source>
</evidence>
<feature type="active site" description="Schiff-base intermediate with substrate; via topaquinone" evidence="9">
    <location>
        <position position="389"/>
    </location>
</feature>
<dbReference type="GO" id="GO:0005507">
    <property type="term" value="F:copper ion binding"/>
    <property type="evidence" value="ECO:0007669"/>
    <property type="project" value="InterPro"/>
</dbReference>
<dbReference type="InterPro" id="IPR015802">
    <property type="entry name" value="Cu_amine_oxidase_N3"/>
</dbReference>
<dbReference type="Proteomes" id="UP001201262">
    <property type="component" value="Unassembled WGS sequence"/>
</dbReference>
<dbReference type="PANTHER" id="PTHR10638:SF33">
    <property type="entry name" value="AMINE OXIDASE"/>
    <property type="match status" value="1"/>
</dbReference>
<evidence type="ECO:0000256" key="8">
    <source>
        <dbReference type="ARBA" id="ARBA00023157"/>
    </source>
</evidence>
<dbReference type="EMBL" id="JAJTJA010000018">
    <property type="protein sequence ID" value="KAH8688659.1"/>
    <property type="molecule type" value="Genomic_DNA"/>
</dbReference>
<reference evidence="16" key="1">
    <citation type="submission" date="2021-12" db="EMBL/GenBank/DDBJ databases">
        <title>Convergent genome expansion in fungi linked to evolution of root-endophyte symbiosis.</title>
        <authorList>
            <consortium name="DOE Joint Genome Institute"/>
            <person name="Ke Y.-H."/>
            <person name="Bonito G."/>
            <person name="Liao H.-L."/>
            <person name="Looney B."/>
            <person name="Rojas-Flechas A."/>
            <person name="Nash J."/>
            <person name="Hameed K."/>
            <person name="Schadt C."/>
            <person name="Martin F."/>
            <person name="Crous P.W."/>
            <person name="Miettinen O."/>
            <person name="Magnuson J.K."/>
            <person name="Labbe J."/>
            <person name="Jacobson D."/>
            <person name="Doktycz M.J."/>
            <person name="Veneault-Fourrey C."/>
            <person name="Kuo A."/>
            <person name="Mondo S."/>
            <person name="Calhoun S."/>
            <person name="Riley R."/>
            <person name="Ohm R."/>
            <person name="LaButti K."/>
            <person name="Andreopoulos B."/>
            <person name="Pangilinan J."/>
            <person name="Nolan M."/>
            <person name="Tritt A."/>
            <person name="Clum A."/>
            <person name="Lipzen A."/>
            <person name="Daum C."/>
            <person name="Barry K."/>
            <person name="Grigoriev I.V."/>
            <person name="Vilgalys R."/>
        </authorList>
    </citation>
    <scope>NUCLEOTIDE SEQUENCE</scope>
    <source>
        <strain evidence="16">PMI_201</strain>
    </source>
</reference>
<dbReference type="SUPFAM" id="SSF54416">
    <property type="entry name" value="Amine oxidase N-terminal region"/>
    <property type="match status" value="2"/>
</dbReference>
<name>A0AAD4KCQ1_9EURO</name>
<dbReference type="Gene3D" id="2.70.98.20">
    <property type="entry name" value="Copper amine oxidase, catalytic domain"/>
    <property type="match status" value="1"/>
</dbReference>
<comment type="similarity">
    <text evidence="2 11">Belongs to the copper/topaquinone oxidase family.</text>
</comment>
<comment type="cofactor">
    <cofactor evidence="11">
        <name>Cu cation</name>
        <dbReference type="ChEBI" id="CHEBI:23378"/>
    </cofactor>
    <text evidence="11">Contains 1 topaquinone per subunit.</text>
</comment>
<dbReference type="Pfam" id="PF02728">
    <property type="entry name" value="Cu_amine_oxidN3"/>
    <property type="match status" value="1"/>
</dbReference>
<dbReference type="PANTHER" id="PTHR10638">
    <property type="entry name" value="COPPER AMINE OXIDASE"/>
    <property type="match status" value="1"/>
</dbReference>
<evidence type="ECO:0000259" key="13">
    <source>
        <dbReference type="Pfam" id="PF01179"/>
    </source>
</evidence>
<feature type="domain" description="Copper amine oxidase N2-terminal" evidence="14">
    <location>
        <begin position="4"/>
        <end position="57"/>
    </location>
</feature>
<dbReference type="InterPro" id="IPR036460">
    <property type="entry name" value="Cu_amine_oxidase_C_sf"/>
</dbReference>
<evidence type="ECO:0000259" key="14">
    <source>
        <dbReference type="Pfam" id="PF02727"/>
    </source>
</evidence>
<proteinExistence type="inferred from homology"/>
<dbReference type="InterPro" id="IPR015798">
    <property type="entry name" value="Cu_amine_oxidase_C"/>
</dbReference>
<keyword evidence="6 11" id="KW-0560">Oxidoreductase</keyword>
<organism evidence="16 17">
    <name type="scientific">Talaromyces proteolyticus</name>
    <dbReference type="NCBI Taxonomy" id="1131652"/>
    <lineage>
        <taxon>Eukaryota</taxon>
        <taxon>Fungi</taxon>
        <taxon>Dikarya</taxon>
        <taxon>Ascomycota</taxon>
        <taxon>Pezizomycotina</taxon>
        <taxon>Eurotiomycetes</taxon>
        <taxon>Eurotiomycetidae</taxon>
        <taxon>Eurotiales</taxon>
        <taxon>Trichocomaceae</taxon>
        <taxon>Talaromyces</taxon>
        <taxon>Talaromyces sect. Bacilispori</taxon>
    </lineage>
</organism>
<evidence type="ECO:0000256" key="1">
    <source>
        <dbReference type="ARBA" id="ARBA00001935"/>
    </source>
</evidence>
<dbReference type="GO" id="GO:0008131">
    <property type="term" value="F:primary methylamine oxidase activity"/>
    <property type="evidence" value="ECO:0007669"/>
    <property type="project" value="InterPro"/>
</dbReference>
<dbReference type="AlphaFoldDB" id="A0AAD4KCQ1"/>
<evidence type="ECO:0000256" key="11">
    <source>
        <dbReference type="RuleBase" id="RU000672"/>
    </source>
</evidence>
<feature type="compositionally biased region" description="Polar residues" evidence="12">
    <location>
        <begin position="639"/>
        <end position="663"/>
    </location>
</feature>
<sequence length="663" mass="75092">MAFHPLRDLTASEIKQAASLIRQLHRDHELVFKAITLEEPQKDLVLDYFRAEKNGTPLPAVPRVVFAAYYFKDTDRFITTHVNLTDNAIERTERMSPKFHGNVDFHEVEAVEELTLKDPTVIAEIAKLKLPDHLCVIAEAWIFGSDGVVDHDRQYQVYMFVGEKSNLDSNHYARPLAFSPVVDTARMRVTRIDYIPTGNTHTAHETKPWEYTKPNEYVPEALNIRKDLKPLRVLQPEGTSYSIDSENVLQWQKWHMRVCFNYREGVHLRDVCYDGRPVFYRVSLSEMTVPYADPRSPYHRKQAFDLGDIGAGLVANNLALGCDCLGSITYLDGLVTSPSGEPLVKKNAICIHEQDNGIGWKHTNYRTERSCVVRNRELVIQQILTVSNYEYILAYIFNQAGEMHYEVRATGILSTAAIDSGDSAPWGTVVHDGVLAQHHQHLLSLRIDPAIGSYETGNRLAYSECYTLPMDDFNPHGNGYISKTTVVDKPGGLDLDASKNRVFMIQNDQIRNAVNHLPISYKIQVPPMQGIMAHKDSFHFKRAEFADHSIYLTKYGHDELFSGGKYTNQSRGGGGIKTWAARHDNVVDNDIVVWVQFGMNHVPRIEDFPVMPVEIMKVGFKPVNFFTKNPSIDVPPSRQEVNQSKMVPPSETSICCNGTDSKL</sequence>
<comment type="subunit">
    <text evidence="3">Homodimer.</text>
</comment>
<dbReference type="FunFam" id="2.70.98.20:FF:000001">
    <property type="entry name" value="Amine oxidase"/>
    <property type="match status" value="1"/>
</dbReference>
<evidence type="ECO:0000256" key="9">
    <source>
        <dbReference type="PIRSR" id="PIRSR600269-50"/>
    </source>
</evidence>
<evidence type="ECO:0000256" key="12">
    <source>
        <dbReference type="SAM" id="MobiDB-lite"/>
    </source>
</evidence>
<evidence type="ECO:0000313" key="17">
    <source>
        <dbReference type="Proteomes" id="UP001201262"/>
    </source>
</evidence>
<evidence type="ECO:0000313" key="16">
    <source>
        <dbReference type="EMBL" id="KAH8688659.1"/>
    </source>
</evidence>
<dbReference type="Pfam" id="PF02727">
    <property type="entry name" value="Cu_amine_oxidN2"/>
    <property type="match status" value="1"/>
</dbReference>
<dbReference type="GO" id="GO:0009308">
    <property type="term" value="P:amine metabolic process"/>
    <property type="evidence" value="ECO:0007669"/>
    <property type="project" value="UniProtKB-UniRule"/>
</dbReference>
<keyword evidence="5 9" id="KW-0801">TPQ</keyword>
<dbReference type="InterPro" id="IPR000269">
    <property type="entry name" value="Cu_amine_oxidase"/>
</dbReference>
<dbReference type="GeneID" id="70251671"/>
<dbReference type="GO" id="GO:0048038">
    <property type="term" value="F:quinone binding"/>
    <property type="evidence" value="ECO:0007669"/>
    <property type="project" value="InterPro"/>
</dbReference>
<evidence type="ECO:0000256" key="7">
    <source>
        <dbReference type="ARBA" id="ARBA00023008"/>
    </source>
</evidence>
<comment type="PTM">
    <text evidence="10 11">Topaquinone (TPQ) is generated by copper-dependent autoxidation of a specific tyrosyl residue.</text>
</comment>
<evidence type="ECO:0000256" key="4">
    <source>
        <dbReference type="ARBA" id="ARBA00022723"/>
    </source>
</evidence>
<evidence type="ECO:0000256" key="5">
    <source>
        <dbReference type="ARBA" id="ARBA00022772"/>
    </source>
</evidence>
<protein>
    <recommendedName>
        <fullName evidence="11">Amine oxidase</fullName>
        <ecNumber evidence="11">1.4.3.-</ecNumber>
    </recommendedName>
</protein>
<dbReference type="InterPro" id="IPR015800">
    <property type="entry name" value="Cu_amine_oxidase_N2"/>
</dbReference>
<accession>A0AAD4KCQ1</accession>
<dbReference type="RefSeq" id="XP_046065145.1">
    <property type="nucleotide sequence ID" value="XM_046221384.1"/>
</dbReference>
<dbReference type="Pfam" id="PF01179">
    <property type="entry name" value="Cu_amine_oxid"/>
    <property type="match status" value="1"/>
</dbReference>
<feature type="active site" description="Proton acceptor" evidence="9">
    <location>
        <position position="305"/>
    </location>
</feature>
<dbReference type="InterPro" id="IPR016182">
    <property type="entry name" value="Cu_amine_oxidase_N-reg"/>
</dbReference>
<dbReference type="Gene3D" id="3.10.450.40">
    <property type="match status" value="2"/>
</dbReference>
<evidence type="ECO:0000256" key="3">
    <source>
        <dbReference type="ARBA" id="ARBA00011738"/>
    </source>
</evidence>
<keyword evidence="7 11" id="KW-0186">Copper</keyword>
<feature type="domain" description="Copper amine oxidase catalytic" evidence="13">
    <location>
        <begin position="232"/>
        <end position="632"/>
    </location>
</feature>
<evidence type="ECO:0000256" key="6">
    <source>
        <dbReference type="ARBA" id="ARBA00023002"/>
    </source>
</evidence>
<keyword evidence="17" id="KW-1185">Reference proteome</keyword>
<keyword evidence="8" id="KW-1015">Disulfide bond</keyword>
<feature type="modified residue" description="2',4',5'-topaquinone" evidence="10">
    <location>
        <position position="389"/>
    </location>
</feature>
<keyword evidence="4 11" id="KW-0479">Metal-binding</keyword>
<comment type="caution">
    <text evidence="16">The sequence shown here is derived from an EMBL/GenBank/DDBJ whole genome shotgun (WGS) entry which is preliminary data.</text>
</comment>
<dbReference type="EC" id="1.4.3.-" evidence="11"/>
<dbReference type="PROSITE" id="PS01164">
    <property type="entry name" value="COPPER_AMINE_OXID_1"/>
    <property type="match status" value="1"/>
</dbReference>
<dbReference type="InterPro" id="IPR049948">
    <property type="entry name" value="Cu_Am_ox_TPQ-bd"/>
</dbReference>
<gene>
    <name evidence="16" type="ORF">BGW36DRAFT_434199</name>
</gene>